<sequence length="260" mass="29950">MVLRDTTGGLRHHQTALKSSGLSERYGCVSYPNAKNIKEMGAVVSSCNQKKLSGKRLSRGYPIPEQLISETKKTTKLKKQNVKQSKSINTDDNLFCLWTDTNYKYCECGDILTINFTETSDILIDHCEYVDDFIISYVHNKIISVDIFEASNLLCCHLFDIREIVDNKPPLNLYSIYCKDHDELRVYFTDTILSTSQKIEMKDNDLLEIISSTTTLQKIKIEGDDILLEMDDDKKIVTLWFCNANDRIENKLSKEDRKTY</sequence>
<comment type="caution">
    <text evidence="1">The sequence shown here is derived from an EMBL/GenBank/DDBJ whole genome shotgun (WGS) entry which is preliminary data.</text>
</comment>
<reference evidence="1 2" key="1">
    <citation type="journal article" date="2013" name="Proc. Natl. Acad. Sci. U.S.A.">
        <title>Genome of an arbuscular mycorrhizal fungus provides insight into the oldest plant symbiosis.</title>
        <authorList>
            <person name="Tisserant E."/>
            <person name="Malbreil M."/>
            <person name="Kuo A."/>
            <person name="Kohler A."/>
            <person name="Symeonidi A."/>
            <person name="Balestrini R."/>
            <person name="Charron P."/>
            <person name="Duensing N."/>
            <person name="Frei Dit Frey N."/>
            <person name="Gianinazzi-Pearson V."/>
            <person name="Gilbert L.B."/>
            <person name="Handa Y."/>
            <person name="Herr J.R."/>
            <person name="Hijri M."/>
            <person name="Koul R."/>
            <person name="Kawaguchi M."/>
            <person name="Krajinski F."/>
            <person name="Lammers P.J."/>
            <person name="Masclaux F.G."/>
            <person name="Murat C."/>
            <person name="Morin E."/>
            <person name="Ndikumana S."/>
            <person name="Pagni M."/>
            <person name="Petitpierre D."/>
            <person name="Requena N."/>
            <person name="Rosikiewicz P."/>
            <person name="Riley R."/>
            <person name="Saito K."/>
            <person name="San Clemente H."/>
            <person name="Shapiro H."/>
            <person name="van Tuinen D."/>
            <person name="Becard G."/>
            <person name="Bonfante P."/>
            <person name="Paszkowski U."/>
            <person name="Shachar-Hill Y.Y."/>
            <person name="Tuskan G.A."/>
            <person name="Young P.W."/>
            <person name="Sanders I.R."/>
            <person name="Henrissat B."/>
            <person name="Rensing S.A."/>
            <person name="Grigoriev I.V."/>
            <person name="Corradi N."/>
            <person name="Roux C."/>
            <person name="Martin F."/>
        </authorList>
    </citation>
    <scope>NUCLEOTIDE SEQUENCE [LARGE SCALE GENOMIC DNA]</scope>
    <source>
        <strain evidence="1 2">DAOM 197198</strain>
    </source>
</reference>
<name>A0A2P4P615_RHIID</name>
<proteinExistence type="predicted"/>
<dbReference type="Proteomes" id="UP000018888">
    <property type="component" value="Unassembled WGS sequence"/>
</dbReference>
<organism evidence="1 2">
    <name type="scientific">Rhizophagus irregularis (strain DAOM 181602 / DAOM 197198 / MUCL 43194)</name>
    <name type="common">Arbuscular mycorrhizal fungus</name>
    <name type="synonym">Glomus intraradices</name>
    <dbReference type="NCBI Taxonomy" id="747089"/>
    <lineage>
        <taxon>Eukaryota</taxon>
        <taxon>Fungi</taxon>
        <taxon>Fungi incertae sedis</taxon>
        <taxon>Mucoromycota</taxon>
        <taxon>Glomeromycotina</taxon>
        <taxon>Glomeromycetes</taxon>
        <taxon>Glomerales</taxon>
        <taxon>Glomeraceae</taxon>
        <taxon>Rhizophagus</taxon>
    </lineage>
</organism>
<evidence type="ECO:0000313" key="2">
    <source>
        <dbReference type="Proteomes" id="UP000018888"/>
    </source>
</evidence>
<evidence type="ECO:0000313" key="1">
    <source>
        <dbReference type="EMBL" id="POG60829.1"/>
    </source>
</evidence>
<accession>A0A2P4P615</accession>
<dbReference type="AlphaFoldDB" id="A0A2P4P615"/>
<reference evidence="1 2" key="2">
    <citation type="journal article" date="2018" name="New Phytol.">
        <title>High intraspecific genome diversity in the model arbuscular mycorrhizal symbiont Rhizophagus irregularis.</title>
        <authorList>
            <person name="Chen E.C.H."/>
            <person name="Morin E."/>
            <person name="Beaudet D."/>
            <person name="Noel J."/>
            <person name="Yildirir G."/>
            <person name="Ndikumana S."/>
            <person name="Charron P."/>
            <person name="St-Onge C."/>
            <person name="Giorgi J."/>
            <person name="Kruger M."/>
            <person name="Marton T."/>
            <person name="Ropars J."/>
            <person name="Grigoriev I.V."/>
            <person name="Hainaut M."/>
            <person name="Henrissat B."/>
            <person name="Roux C."/>
            <person name="Martin F."/>
            <person name="Corradi N."/>
        </authorList>
    </citation>
    <scope>NUCLEOTIDE SEQUENCE [LARGE SCALE GENOMIC DNA]</scope>
    <source>
        <strain evidence="1 2">DAOM 197198</strain>
    </source>
</reference>
<protein>
    <submittedName>
        <fullName evidence="1">Uncharacterized protein</fullName>
    </submittedName>
</protein>
<dbReference type="EMBL" id="AUPC02000368">
    <property type="protein sequence ID" value="POG60829.1"/>
    <property type="molecule type" value="Genomic_DNA"/>
</dbReference>
<gene>
    <name evidence="1" type="ORF">GLOIN_2v1486734</name>
</gene>
<keyword evidence="2" id="KW-1185">Reference proteome</keyword>
<dbReference type="VEuPathDB" id="FungiDB:RhiirFUN_010950"/>